<protein>
    <submittedName>
        <fullName evidence="2">Uncharacterized protein</fullName>
    </submittedName>
</protein>
<accession>A0A1R3FY79</accession>
<sequence>MASKSNNMNRAIILGALFGLLFGVLARSCVQVEEEINGGSYFEQQFGL</sequence>
<evidence type="ECO:0000313" key="3">
    <source>
        <dbReference type="Proteomes" id="UP000188268"/>
    </source>
</evidence>
<dbReference type="Proteomes" id="UP000188268">
    <property type="component" value="Unassembled WGS sequence"/>
</dbReference>
<feature type="signal peptide" evidence="1">
    <location>
        <begin position="1"/>
        <end position="26"/>
    </location>
</feature>
<evidence type="ECO:0000313" key="2">
    <source>
        <dbReference type="EMBL" id="OMO50785.1"/>
    </source>
</evidence>
<reference evidence="2 3" key="1">
    <citation type="submission" date="2013-09" db="EMBL/GenBank/DDBJ databases">
        <title>Corchorus capsularis genome sequencing.</title>
        <authorList>
            <person name="Alam M."/>
            <person name="Haque M.S."/>
            <person name="Islam M.S."/>
            <person name="Emdad E.M."/>
            <person name="Islam M.M."/>
            <person name="Ahmed B."/>
            <person name="Halim A."/>
            <person name="Hossen Q.M.M."/>
            <person name="Hossain M.Z."/>
            <person name="Ahmed R."/>
            <person name="Khan M.M."/>
            <person name="Islam R."/>
            <person name="Rashid M.M."/>
            <person name="Khan S.A."/>
            <person name="Rahman M.S."/>
            <person name="Alam M."/>
        </authorList>
    </citation>
    <scope>NUCLEOTIDE SEQUENCE [LARGE SCALE GENOMIC DNA]</scope>
    <source>
        <strain evidence="3">cv. CVL-1</strain>
        <tissue evidence="2">Whole seedling</tissue>
    </source>
</reference>
<comment type="caution">
    <text evidence="2">The sequence shown here is derived from an EMBL/GenBank/DDBJ whole genome shotgun (WGS) entry which is preliminary data.</text>
</comment>
<evidence type="ECO:0000256" key="1">
    <source>
        <dbReference type="SAM" id="SignalP"/>
    </source>
</evidence>
<proteinExistence type="predicted"/>
<gene>
    <name evidence="2" type="ORF">CCACVL1_30259</name>
</gene>
<keyword evidence="1" id="KW-0732">Signal</keyword>
<feature type="chain" id="PRO_5012977922" evidence="1">
    <location>
        <begin position="27"/>
        <end position="48"/>
    </location>
</feature>
<dbReference type="Gramene" id="OMO50785">
    <property type="protein sequence ID" value="OMO50785"/>
    <property type="gene ID" value="CCACVL1_30259"/>
</dbReference>
<dbReference type="EMBL" id="AWWV01016033">
    <property type="protein sequence ID" value="OMO50785.1"/>
    <property type="molecule type" value="Genomic_DNA"/>
</dbReference>
<organism evidence="2 3">
    <name type="scientific">Corchorus capsularis</name>
    <name type="common">Jute</name>
    <dbReference type="NCBI Taxonomy" id="210143"/>
    <lineage>
        <taxon>Eukaryota</taxon>
        <taxon>Viridiplantae</taxon>
        <taxon>Streptophyta</taxon>
        <taxon>Embryophyta</taxon>
        <taxon>Tracheophyta</taxon>
        <taxon>Spermatophyta</taxon>
        <taxon>Magnoliopsida</taxon>
        <taxon>eudicotyledons</taxon>
        <taxon>Gunneridae</taxon>
        <taxon>Pentapetalae</taxon>
        <taxon>rosids</taxon>
        <taxon>malvids</taxon>
        <taxon>Malvales</taxon>
        <taxon>Malvaceae</taxon>
        <taxon>Grewioideae</taxon>
        <taxon>Apeibeae</taxon>
        <taxon>Corchorus</taxon>
    </lineage>
</organism>
<dbReference type="AlphaFoldDB" id="A0A1R3FY79"/>
<name>A0A1R3FY79_COCAP</name>
<keyword evidence="3" id="KW-1185">Reference proteome</keyword>